<evidence type="ECO:0000256" key="3">
    <source>
        <dbReference type="ARBA" id="ARBA00022741"/>
    </source>
</evidence>
<feature type="domain" description="ABC transporter" evidence="5">
    <location>
        <begin position="1"/>
        <end position="233"/>
    </location>
</feature>
<dbReference type="InterPro" id="IPR027417">
    <property type="entry name" value="P-loop_NTPase"/>
</dbReference>
<dbReference type="SMART" id="SM00382">
    <property type="entry name" value="AAA"/>
    <property type="match status" value="1"/>
</dbReference>
<dbReference type="PANTHER" id="PTHR42734:SF6">
    <property type="entry name" value="MOLYBDATE IMPORT ATP-BINDING PROTEIN MOLC"/>
    <property type="match status" value="1"/>
</dbReference>
<dbReference type="InterPro" id="IPR017871">
    <property type="entry name" value="ABC_transporter-like_CS"/>
</dbReference>
<accession>A0A3B1CTW0</accession>
<evidence type="ECO:0000256" key="4">
    <source>
        <dbReference type="ARBA" id="ARBA00022840"/>
    </source>
</evidence>
<dbReference type="InterPro" id="IPR003593">
    <property type="entry name" value="AAA+_ATPase"/>
</dbReference>
<reference evidence="6" key="1">
    <citation type="submission" date="2018-06" db="EMBL/GenBank/DDBJ databases">
        <authorList>
            <person name="Zhirakovskaya E."/>
        </authorList>
    </citation>
    <scope>NUCLEOTIDE SEQUENCE</scope>
</reference>
<evidence type="ECO:0000256" key="1">
    <source>
        <dbReference type="ARBA" id="ARBA00005417"/>
    </source>
</evidence>
<dbReference type="Pfam" id="PF00005">
    <property type="entry name" value="ABC_tran"/>
    <property type="match status" value="1"/>
</dbReference>
<dbReference type="EMBL" id="UOGH01000139">
    <property type="protein sequence ID" value="VAX29941.1"/>
    <property type="molecule type" value="Genomic_DNA"/>
</dbReference>
<evidence type="ECO:0000313" key="6">
    <source>
        <dbReference type="EMBL" id="VAX29941.1"/>
    </source>
</evidence>
<protein>
    <recommendedName>
        <fullName evidence="5">ABC transporter domain-containing protein</fullName>
    </recommendedName>
</protein>
<proteinExistence type="inferred from homology"/>
<evidence type="ECO:0000256" key="2">
    <source>
        <dbReference type="ARBA" id="ARBA00022448"/>
    </source>
</evidence>
<keyword evidence="2" id="KW-0813">Transport</keyword>
<dbReference type="InterPro" id="IPR050153">
    <property type="entry name" value="Metal_Ion_Import_ABC"/>
</dbReference>
<dbReference type="PANTHER" id="PTHR42734">
    <property type="entry name" value="METAL TRANSPORT SYSTEM ATP-BINDING PROTEIN TM_0124-RELATED"/>
    <property type="match status" value="1"/>
</dbReference>
<comment type="similarity">
    <text evidence="1">Belongs to the ABC transporter superfamily.</text>
</comment>
<evidence type="ECO:0000259" key="5">
    <source>
        <dbReference type="PROSITE" id="PS50893"/>
    </source>
</evidence>
<dbReference type="GO" id="GO:0005524">
    <property type="term" value="F:ATP binding"/>
    <property type="evidence" value="ECO:0007669"/>
    <property type="project" value="UniProtKB-KW"/>
</dbReference>
<sequence>MIELEGIRARQGDFLLSAERVTLKEGDFVAVLGNNGSGKSTFLSVLAGLKKFEGKYLLEDREFLEIPTAERHGLISLLPQMTTLNMPFDVFYVVLTGRFIHTNGLSYTDADLEATEQAMKELDIMHLRERQFNELSGGEKQRVLLARTINKDSRVILLDEPLSGIDILHQHDSIKLLKELSRKKLIMVVIHDISLALREFERFLFFTGGDLSYEAGRHEIQEDRLSEIFGVRVKFLRHDKGIFVYTEGR</sequence>
<dbReference type="Gene3D" id="3.40.50.300">
    <property type="entry name" value="P-loop containing nucleotide triphosphate hydrolases"/>
    <property type="match status" value="1"/>
</dbReference>
<dbReference type="AlphaFoldDB" id="A0A3B1CTW0"/>
<keyword evidence="4" id="KW-0067">ATP-binding</keyword>
<dbReference type="PROSITE" id="PS50893">
    <property type="entry name" value="ABC_TRANSPORTER_2"/>
    <property type="match status" value="1"/>
</dbReference>
<organism evidence="6">
    <name type="scientific">hydrothermal vent metagenome</name>
    <dbReference type="NCBI Taxonomy" id="652676"/>
    <lineage>
        <taxon>unclassified sequences</taxon>
        <taxon>metagenomes</taxon>
        <taxon>ecological metagenomes</taxon>
    </lineage>
</organism>
<dbReference type="PROSITE" id="PS00211">
    <property type="entry name" value="ABC_TRANSPORTER_1"/>
    <property type="match status" value="1"/>
</dbReference>
<dbReference type="SUPFAM" id="SSF52540">
    <property type="entry name" value="P-loop containing nucleoside triphosphate hydrolases"/>
    <property type="match status" value="1"/>
</dbReference>
<gene>
    <name evidence="6" type="ORF">MNBD_NITROSPIRAE02-886</name>
</gene>
<name>A0A3B1CTW0_9ZZZZ</name>
<dbReference type="InterPro" id="IPR003439">
    <property type="entry name" value="ABC_transporter-like_ATP-bd"/>
</dbReference>
<keyword evidence="3" id="KW-0547">Nucleotide-binding</keyword>
<dbReference type="GO" id="GO:0016887">
    <property type="term" value="F:ATP hydrolysis activity"/>
    <property type="evidence" value="ECO:0007669"/>
    <property type="project" value="InterPro"/>
</dbReference>